<dbReference type="AlphaFoldDB" id="A0A1B1UT07"/>
<accession>A0A1B1UT07</accession>
<dbReference type="Proteomes" id="UP000092839">
    <property type="component" value="Chromosome"/>
</dbReference>
<keyword evidence="2" id="KW-1185">Reference proteome</keyword>
<gene>
    <name evidence="1" type="ORF">LMTR13_24015</name>
</gene>
<evidence type="ECO:0000313" key="1">
    <source>
        <dbReference type="EMBL" id="ANW05826.1"/>
    </source>
</evidence>
<name>A0A1B1UT07_9BRAD</name>
<evidence type="ECO:0000313" key="2">
    <source>
        <dbReference type="Proteomes" id="UP000092839"/>
    </source>
</evidence>
<reference evidence="1 2" key="1">
    <citation type="submission" date="2016-07" db="EMBL/GenBank/DDBJ databases">
        <title>Complete genome sequence of Bradyrhizobium icense LMTR 13T, a potential inoculant strain isolated from lima bean (Phaseolus lunatus) in Peru.</title>
        <authorList>
            <person name="Ormeno-Orrillo E."/>
            <person name="Duran D."/>
            <person name="Rogel M.A."/>
            <person name="Rey L."/>
            <person name="Imperial J."/>
            <person name="Ruiz-Argueso T."/>
            <person name="Martinez-Romero E."/>
        </authorList>
    </citation>
    <scope>NUCLEOTIDE SEQUENCE [LARGE SCALE GENOMIC DNA]</scope>
    <source>
        <strain evidence="1 2">LMTR 13</strain>
    </source>
</reference>
<protein>
    <submittedName>
        <fullName evidence="1">Uncharacterized protein</fullName>
    </submittedName>
</protein>
<sequence>MLASLTISSLQSGIAPTNEQVAHHFELSCERVGLIVTLASAIRIFKCVSRKIHKAQSVLEFIGRGTGPIQ</sequence>
<organism evidence="1 2">
    <name type="scientific">Bradyrhizobium icense</name>
    <dbReference type="NCBI Taxonomy" id="1274631"/>
    <lineage>
        <taxon>Bacteria</taxon>
        <taxon>Pseudomonadati</taxon>
        <taxon>Pseudomonadota</taxon>
        <taxon>Alphaproteobacteria</taxon>
        <taxon>Hyphomicrobiales</taxon>
        <taxon>Nitrobacteraceae</taxon>
        <taxon>Bradyrhizobium</taxon>
    </lineage>
</organism>
<dbReference type="EMBL" id="CP016428">
    <property type="protein sequence ID" value="ANW05826.1"/>
    <property type="molecule type" value="Genomic_DNA"/>
</dbReference>
<proteinExistence type="predicted"/>
<dbReference type="KEGG" id="bic:LMTR13_24015"/>
<dbReference type="OrthoDB" id="8241706at2"/>